<dbReference type="Gene3D" id="3.90.1710.10">
    <property type="entry name" value="Enterococcus faecalis V583 domain"/>
    <property type="match status" value="1"/>
</dbReference>
<comment type="caution">
    <text evidence="1">The sequence shown here is derived from an EMBL/GenBank/DDBJ whole genome shotgun (WGS) entry which is preliminary data.</text>
</comment>
<proteinExistence type="predicted"/>
<dbReference type="InterPro" id="IPR024033">
    <property type="entry name" value="OXTCase_su_AllG_h-dom"/>
</dbReference>
<accession>A0ABU7FLM5</accession>
<name>A0ABU7FLM5_9ACTN</name>
<reference evidence="1" key="1">
    <citation type="submission" date="2024-01" db="EMBL/GenBank/DDBJ databases">
        <title>First draft genome sequence data of TA4-1, the type strain of Gram-positive actinobacterium Streptomyces chiangmaiensis.</title>
        <authorList>
            <person name="Yasawong M."/>
            <person name="Nantapong N."/>
        </authorList>
    </citation>
    <scope>NUCLEOTIDE SEQUENCE</scope>
    <source>
        <strain evidence="1">TA4-1</strain>
    </source>
</reference>
<gene>
    <name evidence="1" type="ORF">VXC91_23275</name>
</gene>
<dbReference type="Gene3D" id="1.10.10.660">
    <property type="entry name" value="conserved protein of unknown function from Enterococcus faecalis V583"/>
    <property type="match status" value="1"/>
</dbReference>
<dbReference type="Pfam" id="PF06545">
    <property type="entry name" value="AllG"/>
    <property type="match status" value="1"/>
</dbReference>
<dbReference type="InterPro" id="IPR009499">
    <property type="entry name" value="AllG-like"/>
</dbReference>
<dbReference type="RefSeq" id="WP_329509257.1">
    <property type="nucleotide sequence ID" value="NZ_BAAAYZ010000279.1"/>
</dbReference>
<evidence type="ECO:0000313" key="1">
    <source>
        <dbReference type="EMBL" id="MED7824830.1"/>
    </source>
</evidence>
<sequence length="472" mass="50053">MTMASPTVSLPHQVEVVNVGLPLFADSVRDQDRPVQHVDWRIPAGGNLDAVKALQSLYGDRAAAIDEANAEVVRRLDQGVPFLVEVARASDVVPGLDGRTIVHCGPPIDWTDVCDPLRRSIRAAVVAEGWADDVEQAHRLIERGEVRLEPANHHAMVVPMATAIGPSAPVFVVENEQGGTRAFSPINQGPGEVAWFGRETDAAIERLRFLRDVAGPLLSWTVRRTGPIDLLALAGQGIQMGDDLHMRTQATTNLLTRNLLPYIAEYEGPGRVEFARYLSGNHLFFLNLAMASAKSLTLWAQQVQGSSIVTSMARNGTTFGIRVAGSDHWYITEAPAVEDALYYSGYGPESSARDIGDSAVLELMGLGGPAAAGSPAVAAFLGGTMADALKATEAMAEICAGASSRFKLPTLDFRGTPVGVDLRRVVELGITPKVNTGVLHVSSGIGQVGAGVATAPVACFVEALLDLAARTS</sequence>
<evidence type="ECO:0000313" key="2">
    <source>
        <dbReference type="Proteomes" id="UP001333996"/>
    </source>
</evidence>
<organism evidence="1 2">
    <name type="scientific">Streptomyces chiangmaiensis</name>
    <dbReference type="NCBI Taxonomy" id="766497"/>
    <lineage>
        <taxon>Bacteria</taxon>
        <taxon>Bacillati</taxon>
        <taxon>Actinomycetota</taxon>
        <taxon>Actinomycetes</taxon>
        <taxon>Kitasatosporales</taxon>
        <taxon>Streptomycetaceae</taxon>
        <taxon>Streptomyces</taxon>
    </lineage>
</organism>
<keyword evidence="2" id="KW-1185">Reference proteome</keyword>
<protein>
    <submittedName>
        <fullName evidence="1">DUF1116 domain-containing protein</fullName>
    </submittedName>
</protein>
<dbReference type="Gene3D" id="3.40.50.720">
    <property type="entry name" value="NAD(P)-binding Rossmann-like Domain"/>
    <property type="match status" value="1"/>
</dbReference>
<dbReference type="Gene3D" id="3.90.1700.10">
    <property type="entry name" value="v583 domain like"/>
    <property type="match status" value="1"/>
</dbReference>
<dbReference type="Proteomes" id="UP001333996">
    <property type="component" value="Unassembled WGS sequence"/>
</dbReference>
<dbReference type="EMBL" id="JAYWVC010000085">
    <property type="protein sequence ID" value="MED7824830.1"/>
    <property type="molecule type" value="Genomic_DNA"/>
</dbReference>